<feature type="signal peptide" evidence="1">
    <location>
        <begin position="1"/>
        <end position="20"/>
    </location>
</feature>
<dbReference type="Pfam" id="PF15868">
    <property type="entry name" value="MBF2"/>
    <property type="match status" value="1"/>
</dbReference>
<name>A0A9P0HKL1_NEZVI</name>
<evidence type="ECO:0000313" key="3">
    <source>
        <dbReference type="Proteomes" id="UP001152798"/>
    </source>
</evidence>
<evidence type="ECO:0000256" key="1">
    <source>
        <dbReference type="SAM" id="SignalP"/>
    </source>
</evidence>
<dbReference type="InterPro" id="IPR031734">
    <property type="entry name" value="MBF2"/>
</dbReference>
<keyword evidence="1" id="KW-0732">Signal</keyword>
<dbReference type="PANTHER" id="PTHR37685">
    <property type="entry name" value="GEO11136P1-RELATED"/>
    <property type="match status" value="1"/>
</dbReference>
<protein>
    <recommendedName>
        <fullName evidence="4">Neuropeptide</fullName>
    </recommendedName>
</protein>
<reference evidence="2" key="1">
    <citation type="submission" date="2022-01" db="EMBL/GenBank/DDBJ databases">
        <authorList>
            <person name="King R."/>
        </authorList>
    </citation>
    <scope>NUCLEOTIDE SEQUENCE</scope>
</reference>
<gene>
    <name evidence="2" type="ORF">NEZAVI_LOCUS12223</name>
</gene>
<accession>A0A9P0HKL1</accession>
<organism evidence="2 3">
    <name type="scientific">Nezara viridula</name>
    <name type="common">Southern green stink bug</name>
    <name type="synonym">Cimex viridulus</name>
    <dbReference type="NCBI Taxonomy" id="85310"/>
    <lineage>
        <taxon>Eukaryota</taxon>
        <taxon>Metazoa</taxon>
        <taxon>Ecdysozoa</taxon>
        <taxon>Arthropoda</taxon>
        <taxon>Hexapoda</taxon>
        <taxon>Insecta</taxon>
        <taxon>Pterygota</taxon>
        <taxon>Neoptera</taxon>
        <taxon>Paraneoptera</taxon>
        <taxon>Hemiptera</taxon>
        <taxon>Heteroptera</taxon>
        <taxon>Panheteroptera</taxon>
        <taxon>Pentatomomorpha</taxon>
        <taxon>Pentatomoidea</taxon>
        <taxon>Pentatomidae</taxon>
        <taxon>Pentatominae</taxon>
        <taxon>Nezara</taxon>
    </lineage>
</organism>
<dbReference type="PANTHER" id="PTHR37685:SF1">
    <property type="entry name" value="GEO11136P1-RELATED"/>
    <property type="match status" value="1"/>
</dbReference>
<sequence length="132" mass="14754">MKLYFSILCVLLLVLSYCDAAYFGSDCGNNRTHNFYFGRKTPSLSLLYSKHVYADSKILRKISVDAIFPTNGTLPLGQIHYIEALDQTSEGTGGCVYIKNGGVGNSFVTLHVKSQRGYGLNFYLFVYGILYH</sequence>
<dbReference type="Proteomes" id="UP001152798">
    <property type="component" value="Chromosome 5"/>
</dbReference>
<feature type="chain" id="PRO_5040498897" description="Neuropeptide" evidence="1">
    <location>
        <begin position="21"/>
        <end position="132"/>
    </location>
</feature>
<dbReference type="EMBL" id="OV725081">
    <property type="protein sequence ID" value="CAH1403640.1"/>
    <property type="molecule type" value="Genomic_DNA"/>
</dbReference>
<evidence type="ECO:0000313" key="2">
    <source>
        <dbReference type="EMBL" id="CAH1403640.1"/>
    </source>
</evidence>
<evidence type="ECO:0008006" key="4">
    <source>
        <dbReference type="Google" id="ProtNLM"/>
    </source>
</evidence>
<dbReference type="OrthoDB" id="6625575at2759"/>
<dbReference type="AlphaFoldDB" id="A0A9P0HKL1"/>
<proteinExistence type="predicted"/>
<keyword evidence="3" id="KW-1185">Reference proteome</keyword>